<feature type="transmembrane region" description="Helical" evidence="1">
    <location>
        <begin position="36"/>
        <end position="55"/>
    </location>
</feature>
<keyword evidence="1" id="KW-0472">Membrane</keyword>
<dbReference type="RefSeq" id="WP_159792866.1">
    <property type="nucleotide sequence ID" value="NZ_WTYM01000031.1"/>
</dbReference>
<organism evidence="2 3">
    <name type="scientific">Croceibacterium salegens</name>
    <dbReference type="NCBI Taxonomy" id="1737568"/>
    <lineage>
        <taxon>Bacteria</taxon>
        <taxon>Pseudomonadati</taxon>
        <taxon>Pseudomonadota</taxon>
        <taxon>Alphaproteobacteria</taxon>
        <taxon>Sphingomonadales</taxon>
        <taxon>Erythrobacteraceae</taxon>
        <taxon>Croceibacterium</taxon>
    </lineage>
</organism>
<evidence type="ECO:0008006" key="4">
    <source>
        <dbReference type="Google" id="ProtNLM"/>
    </source>
</evidence>
<evidence type="ECO:0000313" key="2">
    <source>
        <dbReference type="EMBL" id="MXO58915.1"/>
    </source>
</evidence>
<protein>
    <recommendedName>
        <fullName evidence="4">DUF2214 domain-containing protein</fullName>
    </recommendedName>
</protein>
<gene>
    <name evidence="2" type="ORF">GRI89_05105</name>
</gene>
<dbReference type="OrthoDB" id="7424236at2"/>
<evidence type="ECO:0000256" key="1">
    <source>
        <dbReference type="SAM" id="Phobius"/>
    </source>
</evidence>
<dbReference type="AlphaFoldDB" id="A0A6I4SSR0"/>
<feature type="transmembrane region" description="Helical" evidence="1">
    <location>
        <begin position="75"/>
        <end position="92"/>
    </location>
</feature>
<feature type="transmembrane region" description="Helical" evidence="1">
    <location>
        <begin position="104"/>
        <end position="124"/>
    </location>
</feature>
<proteinExistence type="predicted"/>
<comment type="caution">
    <text evidence="2">The sequence shown here is derived from an EMBL/GenBank/DDBJ whole genome shotgun (WGS) entry which is preliminary data.</text>
</comment>
<reference evidence="2 3" key="1">
    <citation type="submission" date="2019-12" db="EMBL/GenBank/DDBJ databases">
        <title>Genomic-based taxomic classification of the family Erythrobacteraceae.</title>
        <authorList>
            <person name="Xu L."/>
        </authorList>
    </citation>
    <scope>NUCLEOTIDE SEQUENCE [LARGE SCALE GENOMIC DNA]</scope>
    <source>
        <strain evidence="2 3">MCCC 1K01500</strain>
    </source>
</reference>
<dbReference type="Proteomes" id="UP000433652">
    <property type="component" value="Unassembled WGS sequence"/>
</dbReference>
<dbReference type="EMBL" id="WTYM01000031">
    <property type="protein sequence ID" value="MXO58915.1"/>
    <property type="molecule type" value="Genomic_DNA"/>
</dbReference>
<keyword evidence="1" id="KW-1133">Transmembrane helix</keyword>
<sequence>MSLYPEPTNIWESIEYSALGTTIAESTWMFPTLETLHVISFVIVLGTIFVMDLRMLGWTSNKFAVTATAKDTLPWTWGAFVCAAITGLLLFTSKASSYMENPWFIRKLVMIAFAGLNMMYFHFITYRTVTHWDRDASMPFAVKVAGALSLISWVVVVFFGRAIGFTLGIFG</sequence>
<keyword evidence="3" id="KW-1185">Reference proteome</keyword>
<evidence type="ECO:0000313" key="3">
    <source>
        <dbReference type="Proteomes" id="UP000433652"/>
    </source>
</evidence>
<keyword evidence="1" id="KW-0812">Transmembrane</keyword>
<name>A0A6I4SSR0_9SPHN</name>
<accession>A0A6I4SSR0</accession>
<feature type="transmembrane region" description="Helical" evidence="1">
    <location>
        <begin position="144"/>
        <end position="170"/>
    </location>
</feature>